<keyword evidence="2" id="KW-1185">Reference proteome</keyword>
<proteinExistence type="predicted"/>
<accession>A0A2G5B7W0</accession>
<dbReference type="Proteomes" id="UP000242474">
    <property type="component" value="Unassembled WGS sequence"/>
</dbReference>
<sequence>MASETLIDLLGDIDDNTQPINTTWVRVSFIFQKDDSIPKDKEVSSGLFQFDEIIKESSILQKLQEKPHSNGIVLQINDYNVEEERCSVHCNGVLDVSNPKADIRTVINSDELYKKAVAVAYKLCRNALEEEVDKINNAAYNFGIEGNLSSVTNIVNELLKNTQSRFNN</sequence>
<reference evidence="1 2" key="1">
    <citation type="journal article" date="2015" name="Genome Biol. Evol.">
        <title>Phylogenomic analyses indicate that early fungi evolved digesting cell walls of algal ancestors of land plants.</title>
        <authorList>
            <person name="Chang Y."/>
            <person name="Wang S."/>
            <person name="Sekimoto S."/>
            <person name="Aerts A.L."/>
            <person name="Choi C."/>
            <person name="Clum A."/>
            <person name="LaButti K.M."/>
            <person name="Lindquist E.A."/>
            <person name="Yee Ngan C."/>
            <person name="Ohm R.A."/>
            <person name="Salamov A.A."/>
            <person name="Grigoriev I.V."/>
            <person name="Spatafora J.W."/>
            <person name="Berbee M.L."/>
        </authorList>
    </citation>
    <scope>NUCLEOTIDE SEQUENCE [LARGE SCALE GENOMIC DNA]</scope>
    <source>
        <strain evidence="1 2">NRRL 1564</strain>
    </source>
</reference>
<dbReference type="AlphaFoldDB" id="A0A2G5B7W0"/>
<organism evidence="1 2">
    <name type="scientific">Coemansia reversa (strain ATCC 12441 / NRRL 1564)</name>
    <dbReference type="NCBI Taxonomy" id="763665"/>
    <lineage>
        <taxon>Eukaryota</taxon>
        <taxon>Fungi</taxon>
        <taxon>Fungi incertae sedis</taxon>
        <taxon>Zoopagomycota</taxon>
        <taxon>Kickxellomycotina</taxon>
        <taxon>Kickxellomycetes</taxon>
        <taxon>Kickxellales</taxon>
        <taxon>Kickxellaceae</taxon>
        <taxon>Coemansia</taxon>
    </lineage>
</organism>
<gene>
    <name evidence="1" type="ORF">COEREDRAFT_88219</name>
</gene>
<name>A0A2G5B7W0_COERN</name>
<protein>
    <submittedName>
        <fullName evidence="1">Uncharacterized protein</fullName>
    </submittedName>
</protein>
<evidence type="ECO:0000313" key="1">
    <source>
        <dbReference type="EMBL" id="PIA15133.1"/>
    </source>
</evidence>
<evidence type="ECO:0000313" key="2">
    <source>
        <dbReference type="Proteomes" id="UP000242474"/>
    </source>
</evidence>
<dbReference type="EMBL" id="KZ303510">
    <property type="protein sequence ID" value="PIA15133.1"/>
    <property type="molecule type" value="Genomic_DNA"/>
</dbReference>